<dbReference type="AlphaFoldDB" id="A0A6M3L039"/>
<gene>
    <name evidence="1" type="ORF">MM415B02900_0003</name>
</gene>
<reference evidence="1" key="1">
    <citation type="submission" date="2020-03" db="EMBL/GenBank/DDBJ databases">
        <title>The deep terrestrial virosphere.</title>
        <authorList>
            <person name="Holmfeldt K."/>
            <person name="Nilsson E."/>
            <person name="Simone D."/>
            <person name="Lopez-Fernandez M."/>
            <person name="Wu X."/>
            <person name="de Brujin I."/>
            <person name="Lundin D."/>
            <person name="Andersson A."/>
            <person name="Bertilsson S."/>
            <person name="Dopson M."/>
        </authorList>
    </citation>
    <scope>NUCLEOTIDE SEQUENCE</scope>
    <source>
        <strain evidence="1">MM415B02900</strain>
    </source>
</reference>
<name>A0A6M3L039_9ZZZZ</name>
<dbReference type="EMBL" id="MT142728">
    <property type="protein sequence ID" value="QJA87719.1"/>
    <property type="molecule type" value="Genomic_DNA"/>
</dbReference>
<sequence length="192" mass="21178">MKLGPISLKLRLAGTRFGSAIFGSAEFAIAELETLKQETAFVVPIAETATLNDMDDGINQLIKERFGVVVALNNSTDRTGFTAFNELTEVRSEIFKGILGWRMPGTESVTSYAGGYLLNINSAYLWYVFTFDTETRILSEDGVEMDESLMADFESIWAQWILNPTDEELAAIMDTLPLASAAVDIEQLVDLS</sequence>
<protein>
    <submittedName>
        <fullName evidence="1">Uncharacterized protein</fullName>
    </submittedName>
</protein>
<evidence type="ECO:0000313" key="1">
    <source>
        <dbReference type="EMBL" id="QJA87719.1"/>
    </source>
</evidence>
<dbReference type="InterPro" id="IPR056912">
    <property type="entry name" value="Phage_JBD30_tail_term-like"/>
</dbReference>
<dbReference type="Pfam" id="PF23840">
    <property type="entry name" value="Phage_tail_terminator"/>
    <property type="match status" value="1"/>
</dbReference>
<proteinExistence type="predicted"/>
<organism evidence="1">
    <name type="scientific">viral metagenome</name>
    <dbReference type="NCBI Taxonomy" id="1070528"/>
    <lineage>
        <taxon>unclassified sequences</taxon>
        <taxon>metagenomes</taxon>
        <taxon>organismal metagenomes</taxon>
    </lineage>
</organism>
<accession>A0A6M3L039</accession>